<comment type="subcellular location">
    <subcellularLocation>
        <location evidence="1">Membrane</location>
        <topology evidence="1">Single-pass type I membrane protein</topology>
    </subcellularLocation>
</comment>
<evidence type="ECO:0000256" key="1">
    <source>
        <dbReference type="ARBA" id="ARBA00004479"/>
    </source>
</evidence>
<keyword evidence="7" id="KW-0325">Glycoprotein</keyword>
<evidence type="ECO:0000259" key="8">
    <source>
        <dbReference type="PROSITE" id="PS50011"/>
    </source>
</evidence>
<dbReference type="Gene3D" id="1.10.510.10">
    <property type="entry name" value="Transferase(Phosphotransferase) domain 1"/>
    <property type="match status" value="1"/>
</dbReference>
<keyword evidence="10" id="KW-1185">Reference proteome</keyword>
<dbReference type="PANTHER" id="PTHR27009">
    <property type="entry name" value="RUST RESISTANCE KINASE LR10-RELATED"/>
    <property type="match status" value="1"/>
</dbReference>
<sequence length="286" mass="32386">MLHQSKGNGEEFINEVASICRTSHVNVVTLLGFCLEGHKKVLIYEFMPNGSLDNFIFKKEPKNTPLLCWEKLYQISIGIARGLEYLHRGCNIRILHFDIKPHNILLDESFCPKISDFGLAKLCPRKESHISMSETRGTIGYIAPEVFNRHFGRVSHKSDVYSFGMMLIEMVGMKENNKIAETSQASEKYFPDWIYKRLEQGTQEGPGDEELSMEENDVVKKMTVVGLWCIQPIPDDRPTMSKVVEMLEGTMNSLEVPPRPVLSSPIRLVIESSTVSSMVESSSIVI</sequence>
<dbReference type="Proteomes" id="UP001341840">
    <property type="component" value="Unassembled WGS sequence"/>
</dbReference>
<accession>A0ABU6RU87</accession>
<dbReference type="EMBL" id="JASCZI010031880">
    <property type="protein sequence ID" value="MED6127585.1"/>
    <property type="molecule type" value="Genomic_DNA"/>
</dbReference>
<keyword evidence="2" id="KW-0808">Transferase</keyword>
<keyword evidence="2" id="KW-0723">Serine/threonine-protein kinase</keyword>
<gene>
    <name evidence="9" type="ORF">PIB30_089412</name>
</gene>
<dbReference type="SMART" id="SM00220">
    <property type="entry name" value="S_TKc"/>
    <property type="match status" value="1"/>
</dbReference>
<dbReference type="InterPro" id="IPR001245">
    <property type="entry name" value="Ser-Thr/Tyr_kinase_cat_dom"/>
</dbReference>
<evidence type="ECO:0000256" key="7">
    <source>
        <dbReference type="ARBA" id="ARBA00023180"/>
    </source>
</evidence>
<organism evidence="9 10">
    <name type="scientific">Stylosanthes scabra</name>
    <dbReference type="NCBI Taxonomy" id="79078"/>
    <lineage>
        <taxon>Eukaryota</taxon>
        <taxon>Viridiplantae</taxon>
        <taxon>Streptophyta</taxon>
        <taxon>Embryophyta</taxon>
        <taxon>Tracheophyta</taxon>
        <taxon>Spermatophyta</taxon>
        <taxon>Magnoliopsida</taxon>
        <taxon>eudicotyledons</taxon>
        <taxon>Gunneridae</taxon>
        <taxon>Pentapetalae</taxon>
        <taxon>rosids</taxon>
        <taxon>fabids</taxon>
        <taxon>Fabales</taxon>
        <taxon>Fabaceae</taxon>
        <taxon>Papilionoideae</taxon>
        <taxon>50 kb inversion clade</taxon>
        <taxon>dalbergioids sensu lato</taxon>
        <taxon>Dalbergieae</taxon>
        <taxon>Pterocarpus clade</taxon>
        <taxon>Stylosanthes</taxon>
    </lineage>
</organism>
<dbReference type="PIRSF" id="PIRSF000654">
    <property type="entry name" value="Integrin-linked_kinase"/>
    <property type="match status" value="1"/>
</dbReference>
<dbReference type="Pfam" id="PF07714">
    <property type="entry name" value="PK_Tyr_Ser-Thr"/>
    <property type="match status" value="1"/>
</dbReference>
<dbReference type="SUPFAM" id="SSF56112">
    <property type="entry name" value="Protein kinase-like (PK-like)"/>
    <property type="match status" value="1"/>
</dbReference>
<dbReference type="InterPro" id="IPR008271">
    <property type="entry name" value="Ser/Thr_kinase_AS"/>
</dbReference>
<dbReference type="PROSITE" id="PS50011">
    <property type="entry name" value="PROTEIN_KINASE_DOM"/>
    <property type="match status" value="1"/>
</dbReference>
<keyword evidence="2" id="KW-0418">Kinase</keyword>
<evidence type="ECO:0000256" key="5">
    <source>
        <dbReference type="ARBA" id="ARBA00022989"/>
    </source>
</evidence>
<name>A0ABU6RU87_9FABA</name>
<proteinExistence type="predicted"/>
<keyword evidence="5" id="KW-1133">Transmembrane helix</keyword>
<evidence type="ECO:0000313" key="9">
    <source>
        <dbReference type="EMBL" id="MED6127585.1"/>
    </source>
</evidence>
<feature type="domain" description="Protein kinase" evidence="8">
    <location>
        <begin position="1"/>
        <end position="262"/>
    </location>
</feature>
<evidence type="ECO:0000313" key="10">
    <source>
        <dbReference type="Proteomes" id="UP001341840"/>
    </source>
</evidence>
<keyword evidence="3" id="KW-0812">Transmembrane</keyword>
<dbReference type="PROSITE" id="PS00108">
    <property type="entry name" value="PROTEIN_KINASE_ST"/>
    <property type="match status" value="1"/>
</dbReference>
<comment type="caution">
    <text evidence="9">The sequence shown here is derived from an EMBL/GenBank/DDBJ whole genome shotgun (WGS) entry which is preliminary data.</text>
</comment>
<dbReference type="Gene3D" id="3.30.200.20">
    <property type="entry name" value="Phosphorylase Kinase, domain 1"/>
    <property type="match status" value="1"/>
</dbReference>
<evidence type="ECO:0000256" key="4">
    <source>
        <dbReference type="ARBA" id="ARBA00022729"/>
    </source>
</evidence>
<dbReference type="InterPro" id="IPR045874">
    <property type="entry name" value="LRK10/LRL21-25-like"/>
</dbReference>
<keyword evidence="6" id="KW-0472">Membrane</keyword>
<evidence type="ECO:0000256" key="3">
    <source>
        <dbReference type="ARBA" id="ARBA00022692"/>
    </source>
</evidence>
<evidence type="ECO:0000256" key="6">
    <source>
        <dbReference type="ARBA" id="ARBA00023136"/>
    </source>
</evidence>
<dbReference type="InterPro" id="IPR011009">
    <property type="entry name" value="Kinase-like_dom_sf"/>
</dbReference>
<evidence type="ECO:0000256" key="2">
    <source>
        <dbReference type="ARBA" id="ARBA00022527"/>
    </source>
</evidence>
<reference evidence="9 10" key="1">
    <citation type="journal article" date="2023" name="Plants (Basel)">
        <title>Bridging the Gap: Combining Genomics and Transcriptomics Approaches to Understand Stylosanthes scabra, an Orphan Legume from the Brazilian Caatinga.</title>
        <authorList>
            <person name="Ferreira-Neto J.R.C."/>
            <person name="da Silva M.D."/>
            <person name="Binneck E."/>
            <person name="de Melo N.F."/>
            <person name="da Silva R.H."/>
            <person name="de Melo A.L.T.M."/>
            <person name="Pandolfi V."/>
            <person name="Bustamante F.O."/>
            <person name="Brasileiro-Vidal A.C."/>
            <person name="Benko-Iseppon A.M."/>
        </authorList>
    </citation>
    <scope>NUCLEOTIDE SEQUENCE [LARGE SCALE GENOMIC DNA]</scope>
    <source>
        <tissue evidence="9">Leaves</tissue>
    </source>
</reference>
<dbReference type="InterPro" id="IPR000719">
    <property type="entry name" value="Prot_kinase_dom"/>
</dbReference>
<keyword evidence="4" id="KW-0732">Signal</keyword>
<protein>
    <recommendedName>
        <fullName evidence="8">Protein kinase domain-containing protein</fullName>
    </recommendedName>
</protein>